<keyword evidence="3" id="KW-1185">Reference proteome</keyword>
<dbReference type="OrthoDB" id="3270534at2759"/>
<reference evidence="2 3" key="1">
    <citation type="journal article" date="2016" name="Mol. Biol. Evol.">
        <title>Comparative Genomics of Early-Diverging Mushroom-Forming Fungi Provides Insights into the Origins of Lignocellulose Decay Capabilities.</title>
        <authorList>
            <person name="Nagy L.G."/>
            <person name="Riley R."/>
            <person name="Tritt A."/>
            <person name="Adam C."/>
            <person name="Daum C."/>
            <person name="Floudas D."/>
            <person name="Sun H."/>
            <person name="Yadav J.S."/>
            <person name="Pangilinan J."/>
            <person name="Larsson K.H."/>
            <person name="Matsuura K."/>
            <person name="Barry K."/>
            <person name="Labutti K."/>
            <person name="Kuo R."/>
            <person name="Ohm R.A."/>
            <person name="Bhattacharya S.S."/>
            <person name="Shirouzu T."/>
            <person name="Yoshinaga Y."/>
            <person name="Martin F.M."/>
            <person name="Grigoriev I.V."/>
            <person name="Hibbett D.S."/>
        </authorList>
    </citation>
    <scope>NUCLEOTIDE SEQUENCE [LARGE SCALE GENOMIC DNA]</scope>
    <source>
        <strain evidence="2 3">HHB14362 ss-1</strain>
    </source>
</reference>
<dbReference type="AlphaFoldDB" id="A0A165NI20"/>
<evidence type="ECO:0000313" key="2">
    <source>
        <dbReference type="EMBL" id="KZT19672.1"/>
    </source>
</evidence>
<feature type="compositionally biased region" description="Low complexity" evidence="1">
    <location>
        <begin position="44"/>
        <end position="54"/>
    </location>
</feature>
<evidence type="ECO:0000256" key="1">
    <source>
        <dbReference type="SAM" id="MobiDB-lite"/>
    </source>
</evidence>
<proteinExistence type="predicted"/>
<name>A0A165NI20_9AGAM</name>
<dbReference type="InParanoid" id="A0A165NI20"/>
<dbReference type="EMBL" id="KV425636">
    <property type="protein sequence ID" value="KZT19672.1"/>
    <property type="molecule type" value="Genomic_DNA"/>
</dbReference>
<dbReference type="Proteomes" id="UP000076761">
    <property type="component" value="Unassembled WGS sequence"/>
</dbReference>
<feature type="region of interest" description="Disordered" evidence="1">
    <location>
        <begin position="44"/>
        <end position="98"/>
    </location>
</feature>
<evidence type="ECO:0000313" key="3">
    <source>
        <dbReference type="Proteomes" id="UP000076761"/>
    </source>
</evidence>
<organism evidence="2 3">
    <name type="scientific">Neolentinus lepideus HHB14362 ss-1</name>
    <dbReference type="NCBI Taxonomy" id="1314782"/>
    <lineage>
        <taxon>Eukaryota</taxon>
        <taxon>Fungi</taxon>
        <taxon>Dikarya</taxon>
        <taxon>Basidiomycota</taxon>
        <taxon>Agaricomycotina</taxon>
        <taxon>Agaricomycetes</taxon>
        <taxon>Gloeophyllales</taxon>
        <taxon>Gloeophyllaceae</taxon>
        <taxon>Neolentinus</taxon>
    </lineage>
</organism>
<accession>A0A165NI20</accession>
<sequence>MRNSEGRWKCLLCPNRPFEHLSKAAAHEDSHSHVAAVRALDQQPLPSPSLLSQPECDHENQFTSTANTPAVLLTSPPHPRPRPHPRTPEPNLNTRDLLTPSYQSLQVVHGPSLPDDDEDQIYDDWAGELLFRTSHKTILRNVNHPQCPTSC</sequence>
<protein>
    <submittedName>
        <fullName evidence="2">Uncharacterized protein</fullName>
    </submittedName>
</protein>
<gene>
    <name evidence="2" type="ORF">NEOLEDRAFT_1141826</name>
</gene>